<accession>A0A2T2NN72</accession>
<protein>
    <submittedName>
        <fullName evidence="2">Uncharacterized protein</fullName>
    </submittedName>
</protein>
<evidence type="ECO:0000256" key="1">
    <source>
        <dbReference type="SAM" id="MobiDB-lite"/>
    </source>
</evidence>
<feature type="region of interest" description="Disordered" evidence="1">
    <location>
        <begin position="161"/>
        <end position="206"/>
    </location>
</feature>
<dbReference type="AlphaFoldDB" id="A0A2T2NN72"/>
<reference evidence="2 3" key="1">
    <citation type="journal article" date="2018" name="Front. Microbiol.">
        <title>Genome-Wide Analysis of Corynespora cassiicola Leaf Fall Disease Putative Effectors.</title>
        <authorList>
            <person name="Lopez D."/>
            <person name="Ribeiro S."/>
            <person name="Label P."/>
            <person name="Fumanal B."/>
            <person name="Venisse J.S."/>
            <person name="Kohler A."/>
            <person name="de Oliveira R.R."/>
            <person name="Labutti K."/>
            <person name="Lipzen A."/>
            <person name="Lail K."/>
            <person name="Bauer D."/>
            <person name="Ohm R.A."/>
            <person name="Barry K.W."/>
            <person name="Spatafora J."/>
            <person name="Grigoriev I.V."/>
            <person name="Martin F.M."/>
            <person name="Pujade-Renaud V."/>
        </authorList>
    </citation>
    <scope>NUCLEOTIDE SEQUENCE [LARGE SCALE GENOMIC DNA]</scope>
    <source>
        <strain evidence="2 3">Philippines</strain>
    </source>
</reference>
<dbReference type="Proteomes" id="UP000240883">
    <property type="component" value="Unassembled WGS sequence"/>
</dbReference>
<feature type="compositionally biased region" description="Basic residues" evidence="1">
    <location>
        <begin position="172"/>
        <end position="193"/>
    </location>
</feature>
<evidence type="ECO:0000313" key="2">
    <source>
        <dbReference type="EMBL" id="PSN66508.1"/>
    </source>
</evidence>
<evidence type="ECO:0000313" key="3">
    <source>
        <dbReference type="Proteomes" id="UP000240883"/>
    </source>
</evidence>
<organism evidence="2 3">
    <name type="scientific">Corynespora cassiicola Philippines</name>
    <dbReference type="NCBI Taxonomy" id="1448308"/>
    <lineage>
        <taxon>Eukaryota</taxon>
        <taxon>Fungi</taxon>
        <taxon>Dikarya</taxon>
        <taxon>Ascomycota</taxon>
        <taxon>Pezizomycotina</taxon>
        <taxon>Dothideomycetes</taxon>
        <taxon>Pleosporomycetidae</taxon>
        <taxon>Pleosporales</taxon>
        <taxon>Corynesporascaceae</taxon>
        <taxon>Corynespora</taxon>
    </lineage>
</organism>
<keyword evidence="3" id="KW-1185">Reference proteome</keyword>
<name>A0A2T2NN72_CORCC</name>
<proteinExistence type="predicted"/>
<gene>
    <name evidence="2" type="ORF">BS50DRAFT_416261</name>
</gene>
<sequence length="206" mass="23257">MSSPERNNLQPSTFNFADLAPNEHYRIHTKNHMANQPHRPQSSERYLYTPNILPASLPFFLPPSDPATWALHRHSPTLTALALHRLGWNRLDSIQTSNLASSPLTQNCLFHPLQCPSHSPISHKPPSTPNRPWIVPSPVAQNQALFPEGETRWKLNERGRGTHITAHSPTLSKKKKAPATHRARKKEGKKTRTTRSTYAQDASRSL</sequence>
<dbReference type="EMBL" id="KZ678136">
    <property type="protein sequence ID" value="PSN66508.1"/>
    <property type="molecule type" value="Genomic_DNA"/>
</dbReference>